<dbReference type="GO" id="GO:0005886">
    <property type="term" value="C:plasma membrane"/>
    <property type="evidence" value="ECO:0007669"/>
    <property type="project" value="UniProtKB-SubCell"/>
</dbReference>
<evidence type="ECO:0000256" key="3">
    <source>
        <dbReference type="ARBA" id="ARBA00022679"/>
    </source>
</evidence>
<organism evidence="9 10">
    <name type="scientific">Anoxynatronum buryatiense</name>
    <dbReference type="NCBI Taxonomy" id="489973"/>
    <lineage>
        <taxon>Bacteria</taxon>
        <taxon>Bacillati</taxon>
        <taxon>Bacillota</taxon>
        <taxon>Clostridia</taxon>
        <taxon>Eubacteriales</taxon>
        <taxon>Clostridiaceae</taxon>
        <taxon>Anoxynatronum</taxon>
    </lineage>
</organism>
<protein>
    <recommendedName>
        <fullName evidence="7">Phosphatidylglycerol--prolipoprotein diacylglyceryl transferase</fullName>
        <ecNumber evidence="7">2.5.1.145</ecNumber>
    </recommendedName>
</protein>
<dbReference type="Proteomes" id="UP001158066">
    <property type="component" value="Unassembled WGS sequence"/>
</dbReference>
<evidence type="ECO:0000313" key="10">
    <source>
        <dbReference type="Proteomes" id="UP001158066"/>
    </source>
</evidence>
<dbReference type="NCBIfam" id="TIGR00544">
    <property type="entry name" value="lgt"/>
    <property type="match status" value="1"/>
</dbReference>
<feature type="transmembrane region" description="Helical" evidence="7">
    <location>
        <begin position="87"/>
        <end position="104"/>
    </location>
</feature>
<feature type="transmembrane region" description="Helical" evidence="7">
    <location>
        <begin position="44"/>
        <end position="67"/>
    </location>
</feature>
<evidence type="ECO:0000256" key="1">
    <source>
        <dbReference type="ARBA" id="ARBA00007150"/>
    </source>
</evidence>
<feature type="region of interest" description="Disordered" evidence="8">
    <location>
        <begin position="243"/>
        <end position="268"/>
    </location>
</feature>
<evidence type="ECO:0000256" key="4">
    <source>
        <dbReference type="ARBA" id="ARBA00022692"/>
    </source>
</evidence>
<comment type="caution">
    <text evidence="9">The sequence shown here is derived from an EMBL/GenBank/DDBJ whole genome shotgun (WGS) entry which is preliminary data.</text>
</comment>
<dbReference type="PROSITE" id="PS01311">
    <property type="entry name" value="LGT"/>
    <property type="match status" value="1"/>
</dbReference>
<dbReference type="EMBL" id="FXUF01000003">
    <property type="protein sequence ID" value="SMP46583.1"/>
    <property type="molecule type" value="Genomic_DNA"/>
</dbReference>
<sequence length="268" mass="30256">MDRIAFTIFGIEVAWYGMLIATGMLLGVLLAVRRTKAIGVQEDIMYDIALWAIPAGVIGARIYYVIFNWAYYSQDLIRVLQFRQGGLAIHGGIIAGFVTGYFLCLKHGVSFLAMADVAAPSMILGQAIGRWGNYFNQEAYGRPTELPWAIIIDGVGVHPTFLYESIWNFLVMGWLLFYTDKKKVDGEVFLHYLILYSVGRFFIEGLRTDSLMIGPLRTAQVVSLLMIVVGLVGVKWLRHQKKNKHGNSESLNENMMSVNDEHQQHKDK</sequence>
<dbReference type="GO" id="GO:0008961">
    <property type="term" value="F:phosphatidylglycerol-prolipoprotein diacylglyceryl transferase activity"/>
    <property type="evidence" value="ECO:0007669"/>
    <property type="project" value="UniProtKB-UniRule"/>
</dbReference>
<comment type="similarity">
    <text evidence="1 7">Belongs to the Lgt family.</text>
</comment>
<gene>
    <name evidence="7" type="primary">lgt</name>
    <name evidence="9" type="ORF">SAMN06296020_10329</name>
</gene>
<keyword evidence="2 7" id="KW-1003">Cell membrane</keyword>
<comment type="function">
    <text evidence="7">Catalyzes the transfer of the diacylglyceryl group from phosphatidylglycerol to the sulfhydryl group of the N-terminal cysteine of a prolipoprotein, the first step in the formation of mature lipoproteins.</text>
</comment>
<evidence type="ECO:0000256" key="7">
    <source>
        <dbReference type="HAMAP-Rule" id="MF_01147"/>
    </source>
</evidence>
<dbReference type="AlphaFoldDB" id="A0AA45WU64"/>
<dbReference type="HAMAP" id="MF_01147">
    <property type="entry name" value="Lgt"/>
    <property type="match status" value="1"/>
</dbReference>
<feature type="transmembrane region" description="Helical" evidence="7">
    <location>
        <begin position="13"/>
        <end position="32"/>
    </location>
</feature>
<feature type="transmembrane region" description="Helical" evidence="7">
    <location>
        <begin position="189"/>
        <end position="206"/>
    </location>
</feature>
<dbReference type="PANTHER" id="PTHR30589:SF0">
    <property type="entry name" value="PHOSPHATIDYLGLYCEROL--PROLIPOPROTEIN DIACYLGLYCERYL TRANSFERASE"/>
    <property type="match status" value="1"/>
</dbReference>
<dbReference type="GO" id="GO:0042158">
    <property type="term" value="P:lipoprotein biosynthetic process"/>
    <property type="evidence" value="ECO:0007669"/>
    <property type="project" value="UniProtKB-UniRule"/>
</dbReference>
<feature type="compositionally biased region" description="Basic and acidic residues" evidence="8">
    <location>
        <begin position="259"/>
        <end position="268"/>
    </location>
</feature>
<feature type="binding site" evidence="7">
    <location>
        <position position="130"/>
    </location>
    <ligand>
        <name>a 1,2-diacyl-sn-glycero-3-phospho-(1'-sn-glycerol)</name>
        <dbReference type="ChEBI" id="CHEBI:64716"/>
    </ligand>
</feature>
<keyword evidence="6 7" id="KW-0472">Membrane</keyword>
<evidence type="ECO:0000256" key="5">
    <source>
        <dbReference type="ARBA" id="ARBA00022989"/>
    </source>
</evidence>
<reference evidence="9" key="1">
    <citation type="submission" date="2017-05" db="EMBL/GenBank/DDBJ databases">
        <authorList>
            <person name="Varghese N."/>
            <person name="Submissions S."/>
        </authorList>
    </citation>
    <scope>NUCLEOTIDE SEQUENCE</scope>
    <source>
        <strain evidence="9">Su22</strain>
    </source>
</reference>
<dbReference type="RefSeq" id="WP_283408315.1">
    <property type="nucleotide sequence ID" value="NZ_FXUF01000003.1"/>
</dbReference>
<dbReference type="EC" id="2.5.1.145" evidence="7"/>
<comment type="catalytic activity">
    <reaction evidence="7">
        <text>L-cysteinyl-[prolipoprotein] + a 1,2-diacyl-sn-glycero-3-phospho-(1'-sn-glycerol) = an S-1,2-diacyl-sn-glyceryl-L-cysteinyl-[prolipoprotein] + sn-glycerol 1-phosphate + H(+)</text>
        <dbReference type="Rhea" id="RHEA:56712"/>
        <dbReference type="Rhea" id="RHEA-COMP:14679"/>
        <dbReference type="Rhea" id="RHEA-COMP:14680"/>
        <dbReference type="ChEBI" id="CHEBI:15378"/>
        <dbReference type="ChEBI" id="CHEBI:29950"/>
        <dbReference type="ChEBI" id="CHEBI:57685"/>
        <dbReference type="ChEBI" id="CHEBI:64716"/>
        <dbReference type="ChEBI" id="CHEBI:140658"/>
        <dbReference type="EC" id="2.5.1.145"/>
    </reaction>
</comment>
<keyword evidence="5 7" id="KW-1133">Transmembrane helix</keyword>
<proteinExistence type="inferred from homology"/>
<feature type="compositionally biased region" description="Polar residues" evidence="8">
    <location>
        <begin position="248"/>
        <end position="257"/>
    </location>
</feature>
<evidence type="ECO:0000256" key="2">
    <source>
        <dbReference type="ARBA" id="ARBA00022475"/>
    </source>
</evidence>
<evidence type="ECO:0000313" key="9">
    <source>
        <dbReference type="EMBL" id="SMP46583.1"/>
    </source>
</evidence>
<evidence type="ECO:0000256" key="6">
    <source>
        <dbReference type="ARBA" id="ARBA00023136"/>
    </source>
</evidence>
<keyword evidence="10" id="KW-1185">Reference proteome</keyword>
<feature type="transmembrane region" description="Helical" evidence="7">
    <location>
        <begin position="148"/>
        <end position="177"/>
    </location>
</feature>
<dbReference type="InterPro" id="IPR001640">
    <property type="entry name" value="Lgt"/>
</dbReference>
<evidence type="ECO:0000256" key="8">
    <source>
        <dbReference type="SAM" id="MobiDB-lite"/>
    </source>
</evidence>
<accession>A0AA45WU64</accession>
<comment type="subcellular location">
    <subcellularLocation>
        <location evidence="7">Cell membrane</location>
        <topology evidence="7">Multi-pass membrane protein</topology>
    </subcellularLocation>
</comment>
<name>A0AA45WU64_9CLOT</name>
<keyword evidence="4 7" id="KW-0812">Transmembrane</keyword>
<keyword evidence="3 7" id="KW-0808">Transferase</keyword>
<feature type="transmembrane region" description="Helical" evidence="7">
    <location>
        <begin position="218"/>
        <end position="237"/>
    </location>
</feature>
<dbReference type="PANTHER" id="PTHR30589">
    <property type="entry name" value="PROLIPOPROTEIN DIACYLGLYCERYL TRANSFERASE"/>
    <property type="match status" value="1"/>
</dbReference>
<dbReference type="Pfam" id="PF01790">
    <property type="entry name" value="LGT"/>
    <property type="match status" value="1"/>
</dbReference>
<comment type="pathway">
    <text evidence="7">Protein modification; lipoprotein biosynthesis (diacylglyceryl transfer).</text>
</comment>